<evidence type="ECO:0000313" key="2">
    <source>
        <dbReference type="EMBL" id="QNI34043.1"/>
    </source>
</evidence>
<protein>
    <submittedName>
        <fullName evidence="2">Recombinase family protein</fullName>
    </submittedName>
</protein>
<proteinExistence type="predicted"/>
<sequence>MAYFERMRDVIHGPLRQDLLRQRAESGWQVVSIEWRRELPGSAPEGTVDTEDVPYGLRLSDDCTRLEIDQQENQALIQMMELLVQDFPFSSVASDLNEKGYRTREGKRWSPVTVFNMLPRLIDVGPRVFSTEEWDRRRERFAAKVG</sequence>
<dbReference type="Pfam" id="PF07508">
    <property type="entry name" value="Recombinase"/>
    <property type="match status" value="1"/>
</dbReference>
<name>A0A7G8BNC3_9BACT</name>
<dbReference type="EMBL" id="CP060394">
    <property type="protein sequence ID" value="QNI34043.1"/>
    <property type="molecule type" value="Genomic_DNA"/>
</dbReference>
<dbReference type="GO" id="GO:0003677">
    <property type="term" value="F:DNA binding"/>
    <property type="evidence" value="ECO:0007669"/>
    <property type="project" value="InterPro"/>
</dbReference>
<accession>A0A7G8BNC3</accession>
<evidence type="ECO:0000313" key="3">
    <source>
        <dbReference type="Proteomes" id="UP000515312"/>
    </source>
</evidence>
<dbReference type="PROSITE" id="PS51737">
    <property type="entry name" value="RECOMBINASE_DNA_BIND"/>
    <property type="match status" value="1"/>
</dbReference>
<dbReference type="GO" id="GO:0000150">
    <property type="term" value="F:DNA strand exchange activity"/>
    <property type="evidence" value="ECO:0007669"/>
    <property type="project" value="InterPro"/>
</dbReference>
<keyword evidence="3" id="KW-1185">Reference proteome</keyword>
<reference evidence="2 3" key="1">
    <citation type="submission" date="2020-08" db="EMBL/GenBank/DDBJ databases">
        <title>Edaphobacter telluris sp. nov. and Acidobacterium dinghuensis sp. nov., two acidobacteria isolated from forest soil.</title>
        <authorList>
            <person name="Fu J."/>
            <person name="Qiu L."/>
        </authorList>
    </citation>
    <scope>NUCLEOTIDE SEQUENCE [LARGE SCALE GENOMIC DNA]</scope>
    <source>
        <strain evidence="2">4Y35</strain>
    </source>
</reference>
<evidence type="ECO:0000259" key="1">
    <source>
        <dbReference type="PROSITE" id="PS51737"/>
    </source>
</evidence>
<dbReference type="Proteomes" id="UP000515312">
    <property type="component" value="Chromosome"/>
</dbReference>
<feature type="domain" description="Recombinase" evidence="1">
    <location>
        <begin position="54"/>
        <end position="146"/>
    </location>
</feature>
<dbReference type="InterPro" id="IPR038109">
    <property type="entry name" value="DNA_bind_recomb_sf"/>
</dbReference>
<dbReference type="InterPro" id="IPR011109">
    <property type="entry name" value="DNA_bind_recombinase_dom"/>
</dbReference>
<organism evidence="2 3">
    <name type="scientific">Alloacidobacterium dinghuense</name>
    <dbReference type="NCBI Taxonomy" id="2763107"/>
    <lineage>
        <taxon>Bacteria</taxon>
        <taxon>Pseudomonadati</taxon>
        <taxon>Acidobacteriota</taxon>
        <taxon>Terriglobia</taxon>
        <taxon>Terriglobales</taxon>
        <taxon>Acidobacteriaceae</taxon>
        <taxon>Alloacidobacterium</taxon>
    </lineage>
</organism>
<dbReference type="KEGG" id="adin:H7849_09130"/>
<gene>
    <name evidence="2" type="ORF">H7849_09130</name>
</gene>
<dbReference type="Gene3D" id="3.90.1750.20">
    <property type="entry name" value="Putative Large Serine Recombinase, Chain B, Domain 2"/>
    <property type="match status" value="1"/>
</dbReference>
<dbReference type="RefSeq" id="WP_186745885.1">
    <property type="nucleotide sequence ID" value="NZ_CP060394.1"/>
</dbReference>
<dbReference type="AlphaFoldDB" id="A0A7G8BNC3"/>